<evidence type="ECO:0000259" key="14">
    <source>
        <dbReference type="Pfam" id="PF21185"/>
    </source>
</evidence>
<dbReference type="GO" id="GO:0003677">
    <property type="term" value="F:DNA binding"/>
    <property type="evidence" value="ECO:0007669"/>
    <property type="project" value="UniProtKB-UniRule"/>
</dbReference>
<dbReference type="GO" id="GO:0000724">
    <property type="term" value="P:double-strand break repair via homologous recombination"/>
    <property type="evidence" value="ECO:0007669"/>
    <property type="project" value="UniProtKB-UniRule"/>
</dbReference>
<evidence type="ECO:0000313" key="16">
    <source>
        <dbReference type="Proteomes" id="UP000190064"/>
    </source>
</evidence>
<dbReference type="Gene3D" id="1.10.10.1020">
    <property type="entry name" value="RecBCD complex, subunit RecD, N-terminal domain"/>
    <property type="match status" value="1"/>
</dbReference>
<dbReference type="InterPro" id="IPR006344">
    <property type="entry name" value="RecD"/>
</dbReference>
<keyword evidence="4 11" id="KW-0378">Hydrolase</keyword>
<evidence type="ECO:0000256" key="11">
    <source>
        <dbReference type="HAMAP-Rule" id="MF_01487"/>
    </source>
</evidence>
<evidence type="ECO:0000256" key="3">
    <source>
        <dbReference type="ARBA" id="ARBA00022763"/>
    </source>
</evidence>
<dbReference type="PANTHER" id="PTHR43788:SF6">
    <property type="entry name" value="DNA HELICASE B"/>
    <property type="match status" value="1"/>
</dbReference>
<dbReference type="Proteomes" id="UP000190064">
    <property type="component" value="Unassembled WGS sequence"/>
</dbReference>
<keyword evidence="5 11" id="KW-0347">Helicase</keyword>
<evidence type="ECO:0000259" key="13">
    <source>
        <dbReference type="Pfam" id="PF13538"/>
    </source>
</evidence>
<reference evidence="15" key="1">
    <citation type="submission" date="2017-02" db="EMBL/GenBank/DDBJ databases">
        <title>Draft Genome Sequence of the Salt Water Bacterium Oceanospirillum linum ATCC 11336.</title>
        <authorList>
            <person name="Trachtenberg A.M."/>
            <person name="Carney J.G."/>
            <person name="Linnane J.D."/>
            <person name="Rheaume B.A."/>
            <person name="Pitts N.L."/>
            <person name="Mykles D.L."/>
            <person name="Maclea K.S."/>
        </authorList>
    </citation>
    <scope>NUCLEOTIDE SEQUENCE [LARGE SCALE GENOMIC DNA]</scope>
    <source>
        <strain evidence="15">ATCC 11336</strain>
    </source>
</reference>
<keyword evidence="10 11" id="KW-0413">Isomerase</keyword>
<evidence type="ECO:0000256" key="4">
    <source>
        <dbReference type="ARBA" id="ARBA00022801"/>
    </source>
</evidence>
<comment type="similarity">
    <text evidence="11">Belongs to the RecD family.</text>
</comment>
<dbReference type="EC" id="5.6.2.3" evidence="11"/>
<proteinExistence type="inferred from homology"/>
<feature type="domain" description="UvrD-like helicase C-terminal" evidence="13">
    <location>
        <begin position="682"/>
        <end position="728"/>
    </location>
</feature>
<evidence type="ECO:0000256" key="2">
    <source>
        <dbReference type="ARBA" id="ARBA00022741"/>
    </source>
</evidence>
<dbReference type="Gene3D" id="3.40.50.300">
    <property type="entry name" value="P-loop containing nucleotide triphosphate hydrolases"/>
    <property type="match status" value="3"/>
</dbReference>
<dbReference type="GO" id="GO:0016887">
    <property type="term" value="F:ATP hydrolysis activity"/>
    <property type="evidence" value="ECO:0007669"/>
    <property type="project" value="RHEA"/>
</dbReference>
<dbReference type="Pfam" id="PF21185">
    <property type="entry name" value="RecD_N"/>
    <property type="match status" value="1"/>
</dbReference>
<sequence length="753" mass="84180">MNKPILTKQPDDIAFLQQLELWQESGAIRALDLALARFIARQIPEAECTDAVLLAITLVSERTAHGNVCLDLAQARQDPSGLLSPIGDERLRDLVGQQLRSQLSACSVTQWQAELRQCSAVDDLSQQSAESHQLQDVESHQPQDIKSPQLHGIDSHQPQDIKSPQLHGIDSHQPQDIGRHQRPLVLTGSPEKPLLYLRRYWQYEQDVRRGIEQRLKPLPVSEKLRAILDIVFGPERDQIQPNWQKVACGLSARSGFSIITGGPGTGKTTTVVRLLALLQGLELAEGHSAKVIRLAAPTGKAAARLNESIAGSVHRLNITTDQLSQEQQALFPGKDALNQWQASIPTEVSTLHRLLGSQPNTRHFRHNQANPLPADIVVIDEASMVDIEMMAKLMSALRPDARLILLGDKDQLASVEAGSILGDLCDQAEDGHYSQKSCTYVRDTTGQLISHDYQASPSTLKLPRLARMISQTTTMLRHCYRSEGQNLLDFAAWVNQQGILNFGMQGLQRYFEPASKELSYLDLPIRSEGQREWSDFNQLIVAGYQPYLKKLSELEKLENSTTQVLEQQVFEIFRLHKQFQLLCAVRQGDFGVEGLNHRIRQLLASRRLIPGGEQQWYPGRPVLITQNDYSLKLMNGDIGICMQLPEEGQAQTDTRHFRVAFPDGQGGIRWVLPSRLQGVETVFAMTVHKSQGSEFDHTALILPDKVNAVLTKELLYTGITRSKTRFTLIVPEQKVLEAALQQKISRISGLLSE</sequence>
<evidence type="ECO:0000256" key="8">
    <source>
        <dbReference type="ARBA" id="ARBA00023125"/>
    </source>
</evidence>
<dbReference type="GO" id="GO:0043139">
    <property type="term" value="F:5'-3' DNA helicase activity"/>
    <property type="evidence" value="ECO:0007669"/>
    <property type="project" value="UniProtKB-UniRule"/>
</dbReference>
<dbReference type="InterPro" id="IPR027785">
    <property type="entry name" value="UvrD-like_helicase_C"/>
</dbReference>
<dbReference type="GO" id="GO:0008854">
    <property type="term" value="F:exodeoxyribonuclease V activity"/>
    <property type="evidence" value="ECO:0007669"/>
    <property type="project" value="InterPro"/>
</dbReference>
<keyword evidence="3 11" id="KW-0227">DNA damage</keyword>
<dbReference type="Pfam" id="PF13245">
    <property type="entry name" value="AAA_19"/>
    <property type="match status" value="1"/>
</dbReference>
<feature type="binding site" evidence="11">
    <location>
        <begin position="261"/>
        <end position="268"/>
    </location>
    <ligand>
        <name>ATP</name>
        <dbReference type="ChEBI" id="CHEBI:30616"/>
    </ligand>
</feature>
<dbReference type="PANTHER" id="PTHR43788">
    <property type="entry name" value="DNA2/NAM7 HELICASE FAMILY MEMBER"/>
    <property type="match status" value="1"/>
</dbReference>
<comment type="function">
    <text evidence="11">A helicase/nuclease that prepares dsDNA breaks (DSB) for recombinational DNA repair. Binds to DSBs and unwinds DNA via a highly rapid and processive ATP-dependent bidirectional helicase activity. Unwinds dsDNA until it encounters a Chi (crossover hotspot instigator) sequence from the 3' direction. Cuts ssDNA a few nucleotides 3' to the Chi site. The properties and activities of the enzyme are changed at Chi. The Chi-altered holoenzyme produces a long 3'-ssDNA overhang and facilitates RecA-binding to the ssDNA for homologous DNA recombination and repair. Holoenzyme degrades any linearized DNA that is unable to undergo homologous recombination. In the holoenzyme this subunit has ssDNA-dependent ATPase and 5'-3' helicase activity. When added to pre-assembled RecBC greatly stimulates nuclease activity and augments holoenzyme processivity. Negatively regulates the RecA-loading ability of RecBCD.</text>
</comment>
<evidence type="ECO:0000256" key="10">
    <source>
        <dbReference type="ARBA" id="ARBA00023235"/>
    </source>
</evidence>
<keyword evidence="9 11" id="KW-0234">DNA repair</keyword>
<dbReference type="CDD" id="cd18809">
    <property type="entry name" value="SF1_C_RecD"/>
    <property type="match status" value="1"/>
</dbReference>
<dbReference type="STRING" id="966.BTA35_0205230"/>
<evidence type="ECO:0000256" key="6">
    <source>
        <dbReference type="ARBA" id="ARBA00022839"/>
    </source>
</evidence>
<accession>A0A1T1HC71</accession>
<dbReference type="EMBL" id="MTSD02000002">
    <property type="protein sequence ID" value="OOV87451.1"/>
    <property type="molecule type" value="Genomic_DNA"/>
</dbReference>
<dbReference type="InterPro" id="IPR041851">
    <property type="entry name" value="RecD_N_sf"/>
</dbReference>
<dbReference type="AlphaFoldDB" id="A0A1T1HC71"/>
<feature type="domain" description="RecBCD enzyme subunit RecD N-terminal" evidence="14">
    <location>
        <begin position="24"/>
        <end position="127"/>
    </location>
</feature>
<keyword evidence="2 11" id="KW-0547">Nucleotide-binding</keyword>
<protein>
    <recommendedName>
        <fullName evidence="11">RecBCD enzyme subunit RecD</fullName>
        <ecNumber evidence="11">5.6.2.3</ecNumber>
    </recommendedName>
    <alternativeName>
        <fullName evidence="11">DNA 5'-3' helicase subunit RecD</fullName>
    </alternativeName>
    <alternativeName>
        <fullName evidence="11">Exonuclease V subunit RecD</fullName>
        <shortName evidence="11">ExoV subunit RecD</shortName>
    </alternativeName>
    <alternativeName>
        <fullName evidence="11">Helicase/nuclease RecBCD subunit RecD</fullName>
    </alternativeName>
</protein>
<name>A0A1T1HC71_OCELI</name>
<keyword evidence="6 11" id="KW-0269">Exonuclease</keyword>
<comment type="caution">
    <text evidence="15">The sequence shown here is derived from an EMBL/GenBank/DDBJ whole genome shotgun (WGS) entry which is preliminary data.</text>
</comment>
<dbReference type="GO" id="GO:0017116">
    <property type="term" value="F:single-stranded DNA helicase activity"/>
    <property type="evidence" value="ECO:0007669"/>
    <property type="project" value="TreeGrafter"/>
</dbReference>
<dbReference type="InterPro" id="IPR049550">
    <property type="entry name" value="RecD_N"/>
</dbReference>
<dbReference type="GO" id="GO:0005524">
    <property type="term" value="F:ATP binding"/>
    <property type="evidence" value="ECO:0007669"/>
    <property type="project" value="UniProtKB-UniRule"/>
</dbReference>
<evidence type="ECO:0000256" key="7">
    <source>
        <dbReference type="ARBA" id="ARBA00022840"/>
    </source>
</evidence>
<organism evidence="15 16">
    <name type="scientific">Oceanospirillum linum</name>
    <dbReference type="NCBI Taxonomy" id="966"/>
    <lineage>
        <taxon>Bacteria</taxon>
        <taxon>Pseudomonadati</taxon>
        <taxon>Pseudomonadota</taxon>
        <taxon>Gammaproteobacteria</taxon>
        <taxon>Oceanospirillales</taxon>
        <taxon>Oceanospirillaceae</taxon>
        <taxon>Oceanospirillum</taxon>
    </lineage>
</organism>
<comment type="miscellaneous">
    <text evidence="11">In the RecBCD complex, RecB has a slow 3'-5' helicase, an exonuclease activity and loads RecA onto ssDNA, RecD has a fast 5'-3' helicase activity, while RecC stimulates the ATPase and processivity of the RecB helicase and contributes to recognition of the Chi site.</text>
</comment>
<keyword evidence="7 11" id="KW-0067">ATP-binding</keyword>
<feature type="region of interest" description="Disordered" evidence="12">
    <location>
        <begin position="127"/>
        <end position="182"/>
    </location>
</feature>
<comment type="catalytic activity">
    <reaction evidence="11">
        <text>ATP + H2O = ADP + phosphate + H(+)</text>
        <dbReference type="Rhea" id="RHEA:13065"/>
        <dbReference type="ChEBI" id="CHEBI:15377"/>
        <dbReference type="ChEBI" id="CHEBI:15378"/>
        <dbReference type="ChEBI" id="CHEBI:30616"/>
        <dbReference type="ChEBI" id="CHEBI:43474"/>
        <dbReference type="ChEBI" id="CHEBI:456216"/>
        <dbReference type="EC" id="5.6.2.3"/>
    </reaction>
</comment>
<keyword evidence="1 11" id="KW-0540">Nuclease</keyword>
<dbReference type="SUPFAM" id="SSF52540">
    <property type="entry name" value="P-loop containing nucleoside triphosphate hydrolases"/>
    <property type="match status" value="2"/>
</dbReference>
<feature type="compositionally biased region" description="Basic and acidic residues" evidence="12">
    <location>
        <begin position="133"/>
        <end position="143"/>
    </location>
</feature>
<dbReference type="InterPro" id="IPR050534">
    <property type="entry name" value="Coronavir_polyprotein_1ab"/>
</dbReference>
<evidence type="ECO:0000313" key="15">
    <source>
        <dbReference type="EMBL" id="OOV87451.1"/>
    </source>
</evidence>
<keyword evidence="8 11" id="KW-0238">DNA-binding</keyword>
<dbReference type="HAMAP" id="MF_01487">
    <property type="entry name" value="RecD"/>
    <property type="match status" value="1"/>
</dbReference>
<evidence type="ECO:0000256" key="12">
    <source>
        <dbReference type="SAM" id="MobiDB-lite"/>
    </source>
</evidence>
<dbReference type="NCBIfam" id="TIGR01447">
    <property type="entry name" value="recD"/>
    <property type="match status" value="1"/>
</dbReference>
<evidence type="ECO:0000256" key="9">
    <source>
        <dbReference type="ARBA" id="ARBA00023204"/>
    </source>
</evidence>
<dbReference type="CDD" id="cd17933">
    <property type="entry name" value="DEXSc_RecD-like"/>
    <property type="match status" value="1"/>
</dbReference>
<dbReference type="Pfam" id="PF13538">
    <property type="entry name" value="UvrD_C_2"/>
    <property type="match status" value="1"/>
</dbReference>
<evidence type="ECO:0000256" key="5">
    <source>
        <dbReference type="ARBA" id="ARBA00022806"/>
    </source>
</evidence>
<gene>
    <name evidence="11" type="primary">recD</name>
    <name evidence="15" type="ORF">BTA35_0205230</name>
</gene>
<keyword evidence="16" id="KW-1185">Reference proteome</keyword>
<dbReference type="GO" id="GO:0009338">
    <property type="term" value="C:exodeoxyribonuclease V complex"/>
    <property type="evidence" value="ECO:0007669"/>
    <property type="project" value="InterPro"/>
</dbReference>
<evidence type="ECO:0000256" key="1">
    <source>
        <dbReference type="ARBA" id="ARBA00022722"/>
    </source>
</evidence>
<dbReference type="InterPro" id="IPR027417">
    <property type="entry name" value="P-loop_NTPase"/>
</dbReference>
<dbReference type="RefSeq" id="WP_078318780.1">
    <property type="nucleotide sequence ID" value="NZ_FXTS01000002.1"/>
</dbReference>
<comment type="subunit">
    <text evidence="11">Heterotrimer of RecB, RecC and RecD. All subunits contribute to DNA-binding.</text>
</comment>